<organism evidence="2 3">
    <name type="scientific">Candidatus Bilamarchaeum dharawalense</name>
    <dbReference type="NCBI Taxonomy" id="2885759"/>
    <lineage>
        <taxon>Archaea</taxon>
        <taxon>Candidatus Micrarchaeota</taxon>
        <taxon>Candidatus Micrarchaeia</taxon>
        <taxon>Candidatus Anstonellales</taxon>
        <taxon>Candidatus Bilamarchaeaceae</taxon>
        <taxon>Candidatus Bilamarchaeum</taxon>
    </lineage>
</organism>
<proteinExistence type="predicted"/>
<keyword evidence="2" id="KW-0489">Methyltransferase</keyword>
<gene>
    <name evidence="2" type="ORF">LFW2832_00499</name>
</gene>
<protein>
    <submittedName>
        <fullName evidence="2">Methyltransferase domain protein</fullName>
    </submittedName>
</protein>
<dbReference type="AlphaFoldDB" id="A0A5E4LRP4"/>
<comment type="caution">
    <text evidence="2">The sequence shown here is derived from an EMBL/GenBank/DDBJ whole genome shotgun (WGS) entry which is preliminary data.</text>
</comment>
<sequence>MDMESDVGVGVVYEQFRLNRLLERIVRKYKIKNTLEAPIYGMAGLTGINSMGLANFGVKITLADKKEHVKIAREAWKKTKREVRFVDIKNEELPFKNGEFDFAYNFAALWYVDDQEKMLDEMCRVSDVVMICMPNPWNFLFQIRKILGMTPRNHQWASEKRIAAGLKRRGFQIAEIGILDIPPWPDTVIPIKSVLTWVGLSKGATWRWSMLDYYMGKTEIEKKVEKYYFIEDSKLPNFIKKLWAHHFYVLATRRLANE</sequence>
<dbReference type="Gene3D" id="3.40.50.150">
    <property type="entry name" value="Vaccinia Virus protein VP39"/>
    <property type="match status" value="1"/>
</dbReference>
<reference evidence="2 3" key="1">
    <citation type="submission" date="2019-08" db="EMBL/GenBank/DDBJ databases">
        <authorList>
            <person name="Vazquez-Campos X."/>
        </authorList>
    </citation>
    <scope>NUCLEOTIDE SEQUENCE [LARGE SCALE GENOMIC DNA]</scope>
    <source>
        <strain evidence="2">LFW-283_2</strain>
    </source>
</reference>
<accession>A0A5E4LRP4</accession>
<dbReference type="SUPFAM" id="SSF53335">
    <property type="entry name" value="S-adenosyl-L-methionine-dependent methyltransferases"/>
    <property type="match status" value="1"/>
</dbReference>
<name>A0A5E4LRP4_9ARCH</name>
<dbReference type="Proteomes" id="UP000789941">
    <property type="component" value="Unassembled WGS sequence"/>
</dbReference>
<evidence type="ECO:0000259" key="1">
    <source>
        <dbReference type="Pfam" id="PF08241"/>
    </source>
</evidence>
<dbReference type="GO" id="GO:0008757">
    <property type="term" value="F:S-adenosylmethionine-dependent methyltransferase activity"/>
    <property type="evidence" value="ECO:0007669"/>
    <property type="project" value="InterPro"/>
</dbReference>
<dbReference type="InterPro" id="IPR013216">
    <property type="entry name" value="Methyltransf_11"/>
</dbReference>
<dbReference type="EMBL" id="CABMJJ010000009">
    <property type="protein sequence ID" value="VVC03743.1"/>
    <property type="molecule type" value="Genomic_DNA"/>
</dbReference>
<dbReference type="InterPro" id="IPR029063">
    <property type="entry name" value="SAM-dependent_MTases_sf"/>
</dbReference>
<evidence type="ECO:0000313" key="2">
    <source>
        <dbReference type="EMBL" id="VVC03743.1"/>
    </source>
</evidence>
<keyword evidence="2" id="KW-0808">Transferase</keyword>
<evidence type="ECO:0000313" key="3">
    <source>
        <dbReference type="Proteomes" id="UP000789941"/>
    </source>
</evidence>
<dbReference type="GO" id="GO:0032259">
    <property type="term" value="P:methylation"/>
    <property type="evidence" value="ECO:0007669"/>
    <property type="project" value="UniProtKB-KW"/>
</dbReference>
<dbReference type="Pfam" id="PF08241">
    <property type="entry name" value="Methyltransf_11"/>
    <property type="match status" value="1"/>
</dbReference>
<feature type="domain" description="Methyltransferase type 11" evidence="1">
    <location>
        <begin position="46"/>
        <end position="125"/>
    </location>
</feature>